<proteinExistence type="predicted"/>
<evidence type="ECO:0000313" key="1">
    <source>
        <dbReference type="EMBL" id="AWI09217.1"/>
    </source>
</evidence>
<accession>A0A2U8E2X0</accession>
<protein>
    <submittedName>
        <fullName evidence="1">Uncharacterized protein</fullName>
    </submittedName>
</protein>
<reference evidence="1 2" key="1">
    <citation type="journal article" date="2018" name="Syst. Appl. Microbiol.">
        <title>Ereboglobus luteus gen. nov. sp. nov. from cockroach guts, and new insights into the oxygen relationship of the genera Opitutus and Didymococcus (Verrucomicrobia: Opitutaceae).</title>
        <authorList>
            <person name="Tegtmeier D."/>
            <person name="Belitz A."/>
            <person name="Radek R."/>
            <person name="Heimerl T."/>
            <person name="Brune A."/>
        </authorList>
    </citation>
    <scope>NUCLEOTIDE SEQUENCE [LARGE SCALE GENOMIC DNA]</scope>
    <source>
        <strain evidence="1 2">Ho45</strain>
    </source>
</reference>
<gene>
    <name evidence="1" type="ORF">CKA38_08170</name>
</gene>
<dbReference type="KEGG" id="elut:CKA38_08170"/>
<dbReference type="Proteomes" id="UP000244896">
    <property type="component" value="Chromosome"/>
</dbReference>
<name>A0A2U8E2X0_9BACT</name>
<dbReference type="AlphaFoldDB" id="A0A2U8E2X0"/>
<evidence type="ECO:0000313" key="2">
    <source>
        <dbReference type="Proteomes" id="UP000244896"/>
    </source>
</evidence>
<organism evidence="1 2">
    <name type="scientific">Ereboglobus luteus</name>
    <dbReference type="NCBI Taxonomy" id="1796921"/>
    <lineage>
        <taxon>Bacteria</taxon>
        <taxon>Pseudomonadati</taxon>
        <taxon>Verrucomicrobiota</taxon>
        <taxon>Opitutia</taxon>
        <taxon>Opitutales</taxon>
        <taxon>Opitutaceae</taxon>
        <taxon>Ereboglobus</taxon>
    </lineage>
</organism>
<keyword evidence="2" id="KW-1185">Reference proteome</keyword>
<sequence length="80" mass="9273">MRFQIEIHRQAFIEEFPRQRGFRGPSNETAGNHPSNFPKFFVISIYVRTAHSHSNCINIPIAQFFPNCCIANSLPKKRNP</sequence>
<dbReference type="EMBL" id="CP023004">
    <property type="protein sequence ID" value="AWI09217.1"/>
    <property type="molecule type" value="Genomic_DNA"/>
</dbReference>